<reference evidence="6 7" key="1">
    <citation type="journal article" date="2018" name="Environ. Microbiol.">
        <title>Novel phage-host interactions and evolution as revealed by a cyanomyovirus isolated from an estuarine environment.</title>
        <authorList>
            <person name="Xu Y."/>
            <person name="Zhang R."/>
            <person name="Wang N."/>
            <person name="Cai L."/>
            <person name="Tong Y."/>
            <person name="Sun Q."/>
            <person name="Chen F."/>
            <person name="Jiao N."/>
        </authorList>
    </citation>
    <scope>NUCLEOTIDE SEQUENCE [LARGE SCALE GENOMIC DNA]</scope>
</reference>
<keyword evidence="2" id="KW-0731">Sigma factor</keyword>
<dbReference type="Gene3D" id="1.10.1740.10">
    <property type="match status" value="1"/>
</dbReference>
<dbReference type="PRINTS" id="PR00046">
    <property type="entry name" value="SIGMA70FCT"/>
</dbReference>
<dbReference type="SUPFAM" id="SSF88659">
    <property type="entry name" value="Sigma3 and sigma4 domains of RNA polymerase sigma factors"/>
    <property type="match status" value="1"/>
</dbReference>
<dbReference type="InterPro" id="IPR013325">
    <property type="entry name" value="RNA_pol_sigma_r2"/>
</dbReference>
<sequence length="204" mass="23451">MQDLSPKGIQSELTFFKAIEGDKRAIEEVILQWMPLVHKMANKYGWLAQANQKDDLVQEGRIAIMEAIRTYSPDCGTKPATWIWYKVRGKVQGFGNKQKKHPRFPVELEDADRNGNLEDPSRYELREDFSKDFLTKVLLAGCRDGLDSRRAQIVCSRFGLLGQSELRQGEVAEKFGLSKQAVNAHLTGFYKRVRKQMPELQNYI</sequence>
<accession>A0A3G1L3S0</accession>
<dbReference type="GO" id="GO:0003677">
    <property type="term" value="F:DNA binding"/>
    <property type="evidence" value="ECO:0007669"/>
    <property type="project" value="UniProtKB-KW"/>
</dbReference>
<dbReference type="InterPro" id="IPR036388">
    <property type="entry name" value="WH-like_DNA-bd_sf"/>
</dbReference>
<evidence type="ECO:0000259" key="5">
    <source>
        <dbReference type="Pfam" id="PF04542"/>
    </source>
</evidence>
<proteinExistence type="predicted"/>
<keyword evidence="3" id="KW-0238">DNA-binding</keyword>
<dbReference type="Pfam" id="PF04542">
    <property type="entry name" value="Sigma70_r2"/>
    <property type="match status" value="1"/>
</dbReference>
<dbReference type="InterPro" id="IPR007627">
    <property type="entry name" value="RNA_pol_sigma70_r2"/>
</dbReference>
<keyword evidence="1" id="KW-0805">Transcription regulation</keyword>
<evidence type="ECO:0000256" key="2">
    <source>
        <dbReference type="ARBA" id="ARBA00023082"/>
    </source>
</evidence>
<keyword evidence="7" id="KW-1185">Reference proteome</keyword>
<protein>
    <submittedName>
        <fullName evidence="6">RNA polymerase sigma factor</fullName>
    </submittedName>
</protein>
<dbReference type="InterPro" id="IPR014284">
    <property type="entry name" value="RNA_pol_sigma-70_dom"/>
</dbReference>
<dbReference type="GO" id="GO:0006352">
    <property type="term" value="P:DNA-templated transcription initiation"/>
    <property type="evidence" value="ECO:0007669"/>
    <property type="project" value="InterPro"/>
</dbReference>
<evidence type="ECO:0000256" key="3">
    <source>
        <dbReference type="ARBA" id="ARBA00023125"/>
    </source>
</evidence>
<dbReference type="Proteomes" id="UP000274731">
    <property type="component" value="Segment"/>
</dbReference>
<dbReference type="GO" id="GO:0016987">
    <property type="term" value="F:sigma factor activity"/>
    <property type="evidence" value="ECO:0007669"/>
    <property type="project" value="UniProtKB-KW"/>
</dbReference>
<organism evidence="6 7">
    <name type="scientific">Synechococcus phage S-CBWM1</name>
    <dbReference type="NCBI Taxonomy" id="2053653"/>
    <lineage>
        <taxon>Viruses</taxon>
        <taxon>Duplodnaviria</taxon>
        <taxon>Heunggongvirae</taxon>
        <taxon>Uroviricota</taxon>
        <taxon>Caudoviricetes</taxon>
        <taxon>Aokuangvirus</taxon>
        <taxon>Aokuangvirus SCBWM1</taxon>
    </lineage>
</organism>
<evidence type="ECO:0000313" key="7">
    <source>
        <dbReference type="Proteomes" id="UP000274731"/>
    </source>
</evidence>
<evidence type="ECO:0000256" key="1">
    <source>
        <dbReference type="ARBA" id="ARBA00023015"/>
    </source>
</evidence>
<dbReference type="InterPro" id="IPR013324">
    <property type="entry name" value="RNA_pol_sigma_r3/r4-like"/>
</dbReference>
<dbReference type="PANTHER" id="PTHR30385">
    <property type="entry name" value="SIGMA FACTOR F FLAGELLAR"/>
    <property type="match status" value="1"/>
</dbReference>
<gene>
    <name evidence="6" type="ORF">SCBWM1_gp142</name>
</gene>
<dbReference type="SUPFAM" id="SSF88946">
    <property type="entry name" value="Sigma2 domain of RNA polymerase sigma factors"/>
    <property type="match status" value="1"/>
</dbReference>
<evidence type="ECO:0000256" key="4">
    <source>
        <dbReference type="ARBA" id="ARBA00023163"/>
    </source>
</evidence>
<evidence type="ECO:0000313" key="6">
    <source>
        <dbReference type="EMBL" id="ATW62826.1"/>
    </source>
</evidence>
<dbReference type="Gene3D" id="1.10.10.10">
    <property type="entry name" value="Winged helix-like DNA-binding domain superfamily/Winged helix DNA-binding domain"/>
    <property type="match status" value="1"/>
</dbReference>
<feature type="domain" description="RNA polymerase sigma-70 region 2" evidence="5">
    <location>
        <begin position="31"/>
        <end position="90"/>
    </location>
</feature>
<keyword evidence="4" id="KW-0804">Transcription</keyword>
<dbReference type="InterPro" id="IPR000943">
    <property type="entry name" value="RNA_pol_sigma70"/>
</dbReference>
<name>A0A3G1L3S0_9CAUD</name>
<dbReference type="NCBIfam" id="TIGR02937">
    <property type="entry name" value="sigma70-ECF"/>
    <property type="match status" value="1"/>
</dbReference>
<dbReference type="EMBL" id="MG450654">
    <property type="protein sequence ID" value="ATW62826.1"/>
    <property type="molecule type" value="Genomic_DNA"/>
</dbReference>